<accession>A0A2M9ZP58</accession>
<dbReference type="GO" id="GO:0015344">
    <property type="term" value="F:siderophore uptake transmembrane transporter activity"/>
    <property type="evidence" value="ECO:0007669"/>
    <property type="project" value="TreeGrafter"/>
</dbReference>
<evidence type="ECO:0000256" key="1">
    <source>
        <dbReference type="ARBA" id="ARBA00022729"/>
    </source>
</evidence>
<evidence type="ECO:0000313" key="6">
    <source>
        <dbReference type="Proteomes" id="UP000231990"/>
    </source>
</evidence>
<name>A0A2M9ZP58_9LEPT</name>
<dbReference type="AlphaFoldDB" id="A0A2M9ZP58"/>
<dbReference type="InterPro" id="IPR037066">
    <property type="entry name" value="Plug_dom_sf"/>
</dbReference>
<dbReference type="InterPro" id="IPR012910">
    <property type="entry name" value="Plug_dom"/>
</dbReference>
<reference evidence="5 6" key="1">
    <citation type="submission" date="2017-07" db="EMBL/GenBank/DDBJ databases">
        <title>Leptospira spp. isolated from tropical soils.</title>
        <authorList>
            <person name="Thibeaux R."/>
            <person name="Iraola G."/>
            <person name="Ferres I."/>
            <person name="Bierque E."/>
            <person name="Girault D."/>
            <person name="Soupe-Gilbert M.-E."/>
            <person name="Picardeau M."/>
            <person name="Goarant C."/>
        </authorList>
    </citation>
    <scope>NUCLEOTIDE SEQUENCE [LARGE SCALE GENOMIC DNA]</scope>
    <source>
        <strain evidence="4 6">FH1-B-B1</strain>
        <strain evidence="3 5">FH1-B-C1</strain>
    </source>
</reference>
<dbReference type="PANTHER" id="PTHR30069">
    <property type="entry name" value="TONB-DEPENDENT OUTER MEMBRANE RECEPTOR"/>
    <property type="match status" value="1"/>
</dbReference>
<dbReference type="GO" id="GO:0009279">
    <property type="term" value="C:cell outer membrane"/>
    <property type="evidence" value="ECO:0007669"/>
    <property type="project" value="TreeGrafter"/>
</dbReference>
<proteinExistence type="predicted"/>
<evidence type="ECO:0000313" key="5">
    <source>
        <dbReference type="Proteomes" id="UP000231962"/>
    </source>
</evidence>
<keyword evidence="5" id="KW-1185">Reference proteome</keyword>
<gene>
    <name evidence="3" type="ORF">CH360_03745</name>
    <name evidence="4" type="ORF">CH373_06885</name>
</gene>
<dbReference type="Proteomes" id="UP000231990">
    <property type="component" value="Unassembled WGS sequence"/>
</dbReference>
<evidence type="ECO:0000313" key="3">
    <source>
        <dbReference type="EMBL" id="PJZ70657.1"/>
    </source>
</evidence>
<keyword evidence="4" id="KW-0675">Receptor</keyword>
<protein>
    <submittedName>
        <fullName evidence="4">TonB-dependent receptor</fullName>
    </submittedName>
</protein>
<dbReference type="GO" id="GO:0044718">
    <property type="term" value="P:siderophore transmembrane transport"/>
    <property type="evidence" value="ECO:0007669"/>
    <property type="project" value="TreeGrafter"/>
</dbReference>
<dbReference type="EMBL" id="NPDY01000002">
    <property type="protein sequence ID" value="PJZ70657.1"/>
    <property type="molecule type" value="Genomic_DNA"/>
</dbReference>
<feature type="domain" description="TonB-dependent receptor plug" evidence="2">
    <location>
        <begin position="127"/>
        <end position="227"/>
    </location>
</feature>
<dbReference type="OrthoDB" id="607931at2"/>
<evidence type="ECO:0000259" key="2">
    <source>
        <dbReference type="Pfam" id="PF07715"/>
    </source>
</evidence>
<organism evidence="4 6">
    <name type="scientific">Leptospira perolatii</name>
    <dbReference type="NCBI Taxonomy" id="2023191"/>
    <lineage>
        <taxon>Bacteria</taxon>
        <taxon>Pseudomonadati</taxon>
        <taxon>Spirochaetota</taxon>
        <taxon>Spirochaetia</taxon>
        <taxon>Leptospirales</taxon>
        <taxon>Leptospiraceae</taxon>
        <taxon>Leptospira</taxon>
    </lineage>
</organism>
<dbReference type="InterPro" id="IPR039426">
    <property type="entry name" value="TonB-dep_rcpt-like"/>
</dbReference>
<sequence>MKTTVSKILLLLVVAPLELLAEVSFKARLFSRQKNQGEPRVNVLIFETKKFYKTDDEGYFEATVPTPGTYRFRLNRLDGMQEIKHNVDDSGELVTIYTDSGSTGGIGGSTQKGAITVTGEREKPLLSRTTIKYDEIKRMPGTFGEPLRALETVPGVVPAASFGAGANNYVIRGADPNSNLYLIDDLPVFYPFHLDGLTAVLNANLIKSIDVYTGVFPANFNNALGGVIHIDTVDKVERRQVNLLMSLWASGVNYMQPTFDGKGYIAAAVRAGYLNKLFSEGFSRLGADLPEGIRLPTFVDSQVKFVHNFNNSHQISFYSFTSKDELAFNPPAKFHNDPTTDQLAVFAGGTFSAGQGFRTQALRYTWKPTETFSNRLTFISYDPFVDFNVTLGTIKGKNRAAGAYEGIRQDAFWDPNRFLSVEFGTEARLLHYYIEGDTIIQKDPNNPSPNPYNTANPDFQTLPTNQRVNGTYYNSYLTTKIKLGGLQIEPGVRYDYIPYVNNGALGPRAQASYKIDSIGKGMTIFAGGGDFYRYPLDTRFNKDSGNPHLRFEKVFKYGGGIDQQLAGDYQIKGEIFKQEYSNLWVDDPYITDFIGTNPNPYARIVQPYVMNKQLNTSNSGTGWSRGYELVLRKNSRPGTKGWFGWITYTWSQTFRNNNIYRPDANAPVLSSAEERLVAQFYRNSKETLYDFDRTHVMNMIFGWRWSQEWQFGARWSYLTNRPFTPIVGDDGGKFSNPANGQTIWIPEYANNPYLADYINTRRLKPYHRLDIRFDRFFNYEWGYVNIFFEIINVYLRKNVVDQNFDNTKPFSATNPTPSQTFGTVELPGGVVIPFFNLGVEVKF</sequence>
<keyword evidence="1" id="KW-0732">Signal</keyword>
<dbReference type="RefSeq" id="WP_100712664.1">
    <property type="nucleotide sequence ID" value="NZ_NPDY01000002.1"/>
</dbReference>
<dbReference type="EMBL" id="NPDZ01000003">
    <property type="protein sequence ID" value="PJZ73868.1"/>
    <property type="molecule type" value="Genomic_DNA"/>
</dbReference>
<evidence type="ECO:0000313" key="4">
    <source>
        <dbReference type="EMBL" id="PJZ73868.1"/>
    </source>
</evidence>
<dbReference type="PANTHER" id="PTHR30069:SF29">
    <property type="entry name" value="HEMOGLOBIN AND HEMOGLOBIN-HAPTOGLOBIN-BINDING PROTEIN 1-RELATED"/>
    <property type="match status" value="1"/>
</dbReference>
<dbReference type="Gene3D" id="2.170.130.10">
    <property type="entry name" value="TonB-dependent receptor, plug domain"/>
    <property type="match status" value="1"/>
</dbReference>
<dbReference type="Proteomes" id="UP000231962">
    <property type="component" value="Unassembled WGS sequence"/>
</dbReference>
<comment type="caution">
    <text evidence="4">The sequence shown here is derived from an EMBL/GenBank/DDBJ whole genome shotgun (WGS) entry which is preliminary data.</text>
</comment>
<dbReference type="Pfam" id="PF07715">
    <property type="entry name" value="Plug"/>
    <property type="match status" value="1"/>
</dbReference>
<dbReference type="SUPFAM" id="SSF56935">
    <property type="entry name" value="Porins"/>
    <property type="match status" value="1"/>
</dbReference>